<evidence type="ECO:0000256" key="5">
    <source>
        <dbReference type="ARBA" id="ARBA00022723"/>
    </source>
</evidence>
<evidence type="ECO:0000256" key="4">
    <source>
        <dbReference type="ARBA" id="ARBA00022695"/>
    </source>
</evidence>
<accession>A0AB39HIL2</accession>
<dbReference type="Gene3D" id="1.20.58.560">
    <property type="match status" value="1"/>
</dbReference>
<dbReference type="Gene3D" id="3.30.460.10">
    <property type="entry name" value="Beta Polymerase, domain 2"/>
    <property type="match status" value="1"/>
</dbReference>
<comment type="similarity">
    <text evidence="9">Belongs to the tRNA nucleotidyltransferase/poly(A) polymerase family.</text>
</comment>
<dbReference type="PANTHER" id="PTHR46173:SF1">
    <property type="entry name" value="CCA TRNA NUCLEOTIDYLTRANSFERASE 1, MITOCHONDRIAL"/>
    <property type="match status" value="1"/>
</dbReference>
<dbReference type="InterPro" id="IPR032810">
    <property type="entry name" value="CCA-adding_enz_C"/>
</dbReference>
<dbReference type="Pfam" id="PF12627">
    <property type="entry name" value="PolyA_pol_RNAbd"/>
    <property type="match status" value="1"/>
</dbReference>
<evidence type="ECO:0000259" key="11">
    <source>
        <dbReference type="Pfam" id="PF12627"/>
    </source>
</evidence>
<dbReference type="GO" id="GO:0000166">
    <property type="term" value="F:nucleotide binding"/>
    <property type="evidence" value="ECO:0007669"/>
    <property type="project" value="UniProtKB-KW"/>
</dbReference>
<keyword evidence="6" id="KW-0547">Nucleotide-binding</keyword>
<dbReference type="GO" id="GO:0000049">
    <property type="term" value="F:tRNA binding"/>
    <property type="evidence" value="ECO:0007669"/>
    <property type="project" value="TreeGrafter"/>
</dbReference>
<evidence type="ECO:0000256" key="3">
    <source>
        <dbReference type="ARBA" id="ARBA00022694"/>
    </source>
</evidence>
<keyword evidence="4 13" id="KW-0548">Nucleotidyltransferase</keyword>
<dbReference type="RefSeq" id="WP_368651940.1">
    <property type="nucleotide sequence ID" value="NZ_CP162599.1"/>
</dbReference>
<dbReference type="EC" id="2.7.7.72" evidence="13"/>
<feature type="domain" description="CCA-adding enzyme C-terminal" evidence="12">
    <location>
        <begin position="244"/>
        <end position="388"/>
    </location>
</feature>
<dbReference type="Pfam" id="PF01743">
    <property type="entry name" value="PolyA_pol"/>
    <property type="match status" value="1"/>
</dbReference>
<keyword evidence="8 9" id="KW-0694">RNA-binding</keyword>
<evidence type="ECO:0000256" key="9">
    <source>
        <dbReference type="RuleBase" id="RU003953"/>
    </source>
</evidence>
<dbReference type="CDD" id="cd05398">
    <property type="entry name" value="NT_ClassII-CCAase"/>
    <property type="match status" value="1"/>
</dbReference>
<gene>
    <name evidence="13" type="ORF">AB4Y30_09175</name>
</gene>
<dbReference type="SUPFAM" id="SSF81891">
    <property type="entry name" value="Poly A polymerase C-terminal region-like"/>
    <property type="match status" value="1"/>
</dbReference>
<proteinExistence type="inferred from homology"/>
<keyword evidence="7" id="KW-0460">Magnesium</keyword>
<dbReference type="InterPro" id="IPR002646">
    <property type="entry name" value="PolA_pol_head_dom"/>
</dbReference>
<evidence type="ECO:0000259" key="10">
    <source>
        <dbReference type="Pfam" id="PF01743"/>
    </source>
</evidence>
<evidence type="ECO:0000313" key="13">
    <source>
        <dbReference type="EMBL" id="XDK31212.1"/>
    </source>
</evidence>
<name>A0AB39HIL2_9BACI</name>
<dbReference type="InterPro" id="IPR043519">
    <property type="entry name" value="NT_sf"/>
</dbReference>
<dbReference type="NCBIfam" id="NF009814">
    <property type="entry name" value="PRK13299.1"/>
    <property type="match status" value="1"/>
</dbReference>
<dbReference type="AlphaFoldDB" id="A0AB39HIL2"/>
<dbReference type="Pfam" id="PF13735">
    <property type="entry name" value="tRNA_NucTran2_2"/>
    <property type="match status" value="1"/>
</dbReference>
<dbReference type="GO" id="GO:0008033">
    <property type="term" value="P:tRNA processing"/>
    <property type="evidence" value="ECO:0007669"/>
    <property type="project" value="UniProtKB-KW"/>
</dbReference>
<dbReference type="Gene3D" id="1.10.110.30">
    <property type="match status" value="1"/>
</dbReference>
<evidence type="ECO:0000256" key="8">
    <source>
        <dbReference type="ARBA" id="ARBA00022884"/>
    </source>
</evidence>
<comment type="cofactor">
    <cofactor evidence="1">
        <name>Mg(2+)</name>
        <dbReference type="ChEBI" id="CHEBI:18420"/>
    </cofactor>
</comment>
<dbReference type="GO" id="GO:0046872">
    <property type="term" value="F:metal ion binding"/>
    <property type="evidence" value="ECO:0007669"/>
    <property type="project" value="UniProtKB-KW"/>
</dbReference>
<evidence type="ECO:0000256" key="7">
    <source>
        <dbReference type="ARBA" id="ARBA00022842"/>
    </source>
</evidence>
<dbReference type="GO" id="GO:0004810">
    <property type="term" value="F:CCA tRNA nucleotidyltransferase activity"/>
    <property type="evidence" value="ECO:0007669"/>
    <property type="project" value="UniProtKB-EC"/>
</dbReference>
<feature type="domain" description="Poly A polymerase head" evidence="10">
    <location>
        <begin position="23"/>
        <end position="139"/>
    </location>
</feature>
<evidence type="ECO:0000259" key="12">
    <source>
        <dbReference type="Pfam" id="PF13735"/>
    </source>
</evidence>
<reference evidence="13" key="1">
    <citation type="submission" date="2024-07" db="EMBL/GenBank/DDBJ databases">
        <title>Halotolerant mesophilic bacterium Ornithinibacillus sp. 4-3, sp. nov., isolated from soil.</title>
        <authorList>
            <person name="Sidarenka A.V."/>
            <person name="Guliayeva D.E."/>
            <person name="Leanovich S.I."/>
            <person name="Hileuskaya K.S."/>
            <person name="Akhremchuk A.E."/>
            <person name="Sikolenko M.A."/>
            <person name="Valentovich L.N."/>
        </authorList>
    </citation>
    <scope>NUCLEOTIDE SEQUENCE</scope>
    <source>
        <strain evidence="13">4-3</strain>
    </source>
</reference>
<dbReference type="InterPro" id="IPR050264">
    <property type="entry name" value="Bact_CCA-adding_enz_type3_sf"/>
</dbReference>
<protein>
    <submittedName>
        <fullName evidence="13">CCA tRNA nucleotidyltransferase</fullName>
        <ecNumber evidence="13">2.7.7.72</ecNumber>
    </submittedName>
</protein>
<dbReference type="PANTHER" id="PTHR46173">
    <property type="entry name" value="CCA TRNA NUCLEOTIDYLTRANSFERASE 1, MITOCHONDRIAL"/>
    <property type="match status" value="1"/>
</dbReference>
<organism evidence="13">
    <name type="scientific">Ornithinibacillus sp. 4-3</name>
    <dbReference type="NCBI Taxonomy" id="3231488"/>
    <lineage>
        <taxon>Bacteria</taxon>
        <taxon>Bacillati</taxon>
        <taxon>Bacillota</taxon>
        <taxon>Bacilli</taxon>
        <taxon>Bacillales</taxon>
        <taxon>Bacillaceae</taxon>
        <taxon>Ornithinibacillus</taxon>
    </lineage>
</organism>
<evidence type="ECO:0000256" key="6">
    <source>
        <dbReference type="ARBA" id="ARBA00022741"/>
    </source>
</evidence>
<dbReference type="EMBL" id="CP162599">
    <property type="protein sequence ID" value="XDK31212.1"/>
    <property type="molecule type" value="Genomic_DNA"/>
</dbReference>
<keyword evidence="3" id="KW-0819">tRNA processing</keyword>
<dbReference type="Gene3D" id="1.10.246.80">
    <property type="match status" value="1"/>
</dbReference>
<keyword evidence="2 9" id="KW-0808">Transferase</keyword>
<evidence type="ECO:0000256" key="2">
    <source>
        <dbReference type="ARBA" id="ARBA00022679"/>
    </source>
</evidence>
<dbReference type="SUPFAM" id="SSF81301">
    <property type="entry name" value="Nucleotidyltransferase"/>
    <property type="match status" value="1"/>
</dbReference>
<sequence length="396" mass="46352">MQTKAFLQANSILQRLEEHEHEAFFVGGCVRDFLLNRPIHDIDIVTSAFPEQIQNIFPQVIPVGIAHGTVIVRHEQKSYEVTTYKHYLNKQITANNKQKDIAEDLRLRDFTMNALAMNRSGEIIDIWGGRADIHQQLIRVVADEKGRFLEDPLRILRAVRFVSQLGFRIEKATLEYMNELRASLESVAIERVSSEWEKIITGAFFQRSLTYLKDSKVYQYLPIFNQYPEIFEEIPSNISKFDSFAAFITYMHFSNENIAVRRWLKAWNCSNKTKQQINIFIQAYNNLQQTGLNPWLVYQLPEAMDASFVRLAHQLIPTYEITQEQMQQLRSQLPIASARELEVNGREIMTLFPNLSRGPWIKELLQRIEYEVVFSRLPNKNNKIKEWILCNPPEQN</sequence>
<dbReference type="InterPro" id="IPR032828">
    <property type="entry name" value="PolyA_RNA-bd"/>
</dbReference>
<evidence type="ECO:0000256" key="1">
    <source>
        <dbReference type="ARBA" id="ARBA00001946"/>
    </source>
</evidence>
<keyword evidence="5" id="KW-0479">Metal-binding</keyword>
<feature type="domain" description="tRNA nucleotidyltransferase/poly(A) polymerase RNA and SrmB- binding" evidence="11">
    <location>
        <begin position="166"/>
        <end position="224"/>
    </location>
</feature>